<dbReference type="STRING" id="1884261.A0A5C3QEA1"/>
<dbReference type="GO" id="GO:0000139">
    <property type="term" value="C:Golgi membrane"/>
    <property type="evidence" value="ECO:0007669"/>
    <property type="project" value="UniProtKB-SubCell"/>
</dbReference>
<evidence type="ECO:0000256" key="8">
    <source>
        <dbReference type="ARBA" id="ARBA00023034"/>
    </source>
</evidence>
<comment type="similarity">
    <text evidence="2 10">Belongs to the glycosyltransferase 31 family.</text>
</comment>
<dbReference type="InterPro" id="IPR002659">
    <property type="entry name" value="Glyco_trans_31"/>
</dbReference>
<evidence type="ECO:0000256" key="10">
    <source>
        <dbReference type="RuleBase" id="RU363063"/>
    </source>
</evidence>
<proteinExistence type="inferred from homology"/>
<keyword evidence="7 10" id="KW-1133">Transmembrane helix</keyword>
<evidence type="ECO:0000256" key="4">
    <source>
        <dbReference type="ARBA" id="ARBA00022679"/>
    </source>
</evidence>
<keyword evidence="5 10" id="KW-0812">Transmembrane</keyword>
<keyword evidence="9 10" id="KW-0472">Membrane</keyword>
<dbReference type="EC" id="2.4.1.-" evidence="10"/>
<comment type="subcellular location">
    <subcellularLocation>
        <location evidence="1 10">Golgi apparatus membrane</location>
        <topology evidence="1 10">Single-pass type II membrane protein</topology>
    </subcellularLocation>
</comment>
<evidence type="ECO:0000256" key="2">
    <source>
        <dbReference type="ARBA" id="ARBA00008661"/>
    </source>
</evidence>
<dbReference type="PANTHER" id="PTHR11214">
    <property type="entry name" value="BETA-1,3-N-ACETYLGLUCOSAMINYLTRANSFERASE"/>
    <property type="match status" value="1"/>
</dbReference>
<keyword evidence="6 10" id="KW-0735">Signal-anchor</keyword>
<keyword evidence="8 10" id="KW-0333">Golgi apparatus</keyword>
<evidence type="ECO:0000256" key="5">
    <source>
        <dbReference type="ARBA" id="ARBA00022692"/>
    </source>
</evidence>
<dbReference type="OrthoDB" id="3001461at2759"/>
<sequence length="405" mass="45992">MGSLRSNYSTSGRTPFSTRRRAILVGAAGVFLFALVLLYNHLKALSLDRATSILSEPLPLPDGGQSEEIPATKSSTTSDATEECSWDSIYDTSPLELGNSSAMEASVFNFTASRPEWLVPPPRHLQEPLVIRLGIISHPREFERRKAMRQYVLADLPTQEVTIQYRFIMGYTGSHDDLRVSQERALHRDIIVLDQEENTDRMGEKRWRMLKWAADVPGSTYDYYMSADTDAFLRLAALARRLRRYKTRPALPGNPRETDIMWGQMGQHGLHLVPNPDESHPQIEDPETPPGPARFWYQYPYGFGFLLSSHLVDRLVRPGVVLPHHMHYPSDDVLLGNWVADWGEGTTVVNDIEGFHDPIGHHSDPSNTFPVDWDTVVTHHVKVGEMRGLRYMKEFEDEWDVSPAS</sequence>
<name>A0A5C3QEA1_9AGAR</name>
<evidence type="ECO:0000256" key="6">
    <source>
        <dbReference type="ARBA" id="ARBA00022968"/>
    </source>
</evidence>
<evidence type="ECO:0000313" key="12">
    <source>
        <dbReference type="EMBL" id="TFK99507.1"/>
    </source>
</evidence>
<accession>A0A5C3QEA1</accession>
<evidence type="ECO:0000256" key="3">
    <source>
        <dbReference type="ARBA" id="ARBA00022676"/>
    </source>
</evidence>
<evidence type="ECO:0000256" key="1">
    <source>
        <dbReference type="ARBA" id="ARBA00004323"/>
    </source>
</evidence>
<organism evidence="12 13">
    <name type="scientific">Pterulicium gracile</name>
    <dbReference type="NCBI Taxonomy" id="1884261"/>
    <lineage>
        <taxon>Eukaryota</taxon>
        <taxon>Fungi</taxon>
        <taxon>Dikarya</taxon>
        <taxon>Basidiomycota</taxon>
        <taxon>Agaricomycotina</taxon>
        <taxon>Agaricomycetes</taxon>
        <taxon>Agaricomycetidae</taxon>
        <taxon>Agaricales</taxon>
        <taxon>Pleurotineae</taxon>
        <taxon>Pterulaceae</taxon>
        <taxon>Pterulicium</taxon>
    </lineage>
</organism>
<keyword evidence="3 10" id="KW-0328">Glycosyltransferase</keyword>
<gene>
    <name evidence="12" type="ORF">BDV98DRAFT_170626</name>
</gene>
<reference evidence="12 13" key="1">
    <citation type="journal article" date="2019" name="Nat. Ecol. Evol.">
        <title>Megaphylogeny resolves global patterns of mushroom evolution.</title>
        <authorList>
            <person name="Varga T."/>
            <person name="Krizsan K."/>
            <person name="Foldi C."/>
            <person name="Dima B."/>
            <person name="Sanchez-Garcia M."/>
            <person name="Sanchez-Ramirez S."/>
            <person name="Szollosi G.J."/>
            <person name="Szarkandi J.G."/>
            <person name="Papp V."/>
            <person name="Albert L."/>
            <person name="Andreopoulos W."/>
            <person name="Angelini C."/>
            <person name="Antonin V."/>
            <person name="Barry K.W."/>
            <person name="Bougher N.L."/>
            <person name="Buchanan P."/>
            <person name="Buyck B."/>
            <person name="Bense V."/>
            <person name="Catcheside P."/>
            <person name="Chovatia M."/>
            <person name="Cooper J."/>
            <person name="Damon W."/>
            <person name="Desjardin D."/>
            <person name="Finy P."/>
            <person name="Geml J."/>
            <person name="Haridas S."/>
            <person name="Hughes K."/>
            <person name="Justo A."/>
            <person name="Karasinski D."/>
            <person name="Kautmanova I."/>
            <person name="Kiss B."/>
            <person name="Kocsube S."/>
            <person name="Kotiranta H."/>
            <person name="LaButti K.M."/>
            <person name="Lechner B.E."/>
            <person name="Liimatainen K."/>
            <person name="Lipzen A."/>
            <person name="Lukacs Z."/>
            <person name="Mihaltcheva S."/>
            <person name="Morgado L.N."/>
            <person name="Niskanen T."/>
            <person name="Noordeloos M.E."/>
            <person name="Ohm R.A."/>
            <person name="Ortiz-Santana B."/>
            <person name="Ovrebo C."/>
            <person name="Racz N."/>
            <person name="Riley R."/>
            <person name="Savchenko A."/>
            <person name="Shiryaev A."/>
            <person name="Soop K."/>
            <person name="Spirin V."/>
            <person name="Szebenyi C."/>
            <person name="Tomsovsky M."/>
            <person name="Tulloss R.E."/>
            <person name="Uehling J."/>
            <person name="Grigoriev I.V."/>
            <person name="Vagvolgyi C."/>
            <person name="Papp T."/>
            <person name="Martin F.M."/>
            <person name="Miettinen O."/>
            <person name="Hibbett D.S."/>
            <person name="Nagy L.G."/>
        </authorList>
    </citation>
    <scope>NUCLEOTIDE SEQUENCE [LARGE SCALE GENOMIC DNA]</scope>
    <source>
        <strain evidence="12 13">CBS 309.79</strain>
    </source>
</reference>
<dbReference type="Proteomes" id="UP000305067">
    <property type="component" value="Unassembled WGS sequence"/>
</dbReference>
<dbReference type="EMBL" id="ML178833">
    <property type="protein sequence ID" value="TFK99507.1"/>
    <property type="molecule type" value="Genomic_DNA"/>
</dbReference>
<dbReference type="GO" id="GO:0016758">
    <property type="term" value="F:hexosyltransferase activity"/>
    <property type="evidence" value="ECO:0007669"/>
    <property type="project" value="InterPro"/>
</dbReference>
<protein>
    <recommendedName>
        <fullName evidence="10">Hexosyltransferase</fullName>
        <ecNumber evidence="10">2.4.1.-</ecNumber>
    </recommendedName>
</protein>
<evidence type="ECO:0000256" key="7">
    <source>
        <dbReference type="ARBA" id="ARBA00022989"/>
    </source>
</evidence>
<keyword evidence="13" id="KW-1185">Reference proteome</keyword>
<dbReference type="Gene3D" id="3.90.550.50">
    <property type="match status" value="1"/>
</dbReference>
<keyword evidence="4" id="KW-0808">Transferase</keyword>
<dbReference type="PANTHER" id="PTHR11214:SF351">
    <property type="entry name" value="BETA-1,3-GALACTOSYLTRANSFERASE PVG3"/>
    <property type="match status" value="1"/>
</dbReference>
<feature type="region of interest" description="Disordered" evidence="11">
    <location>
        <begin position="56"/>
        <end position="83"/>
    </location>
</feature>
<evidence type="ECO:0000256" key="11">
    <source>
        <dbReference type="SAM" id="MobiDB-lite"/>
    </source>
</evidence>
<dbReference type="Pfam" id="PF01762">
    <property type="entry name" value="Galactosyl_T"/>
    <property type="match status" value="1"/>
</dbReference>
<evidence type="ECO:0000313" key="13">
    <source>
        <dbReference type="Proteomes" id="UP000305067"/>
    </source>
</evidence>
<dbReference type="AlphaFoldDB" id="A0A5C3QEA1"/>
<evidence type="ECO:0000256" key="9">
    <source>
        <dbReference type="ARBA" id="ARBA00023136"/>
    </source>
</evidence>
<feature type="transmembrane region" description="Helical" evidence="10">
    <location>
        <begin position="21"/>
        <end position="42"/>
    </location>
</feature>